<organism evidence="1 2">
    <name type="scientific">Rhododendron molle</name>
    <name type="common">Chinese azalea</name>
    <name type="synonym">Azalea mollis</name>
    <dbReference type="NCBI Taxonomy" id="49168"/>
    <lineage>
        <taxon>Eukaryota</taxon>
        <taxon>Viridiplantae</taxon>
        <taxon>Streptophyta</taxon>
        <taxon>Embryophyta</taxon>
        <taxon>Tracheophyta</taxon>
        <taxon>Spermatophyta</taxon>
        <taxon>Magnoliopsida</taxon>
        <taxon>eudicotyledons</taxon>
        <taxon>Gunneridae</taxon>
        <taxon>Pentapetalae</taxon>
        <taxon>asterids</taxon>
        <taxon>Ericales</taxon>
        <taxon>Ericaceae</taxon>
        <taxon>Ericoideae</taxon>
        <taxon>Rhodoreae</taxon>
        <taxon>Rhododendron</taxon>
    </lineage>
</organism>
<name>A0ACC0MSP0_RHOML</name>
<gene>
    <name evidence="1" type="ORF">RHMOL_Rhmol08G0243700</name>
</gene>
<evidence type="ECO:0000313" key="1">
    <source>
        <dbReference type="EMBL" id="KAI8543766.1"/>
    </source>
</evidence>
<dbReference type="EMBL" id="CM046395">
    <property type="protein sequence ID" value="KAI8543766.1"/>
    <property type="molecule type" value="Genomic_DNA"/>
</dbReference>
<proteinExistence type="predicted"/>
<reference evidence="1" key="1">
    <citation type="submission" date="2022-02" db="EMBL/GenBank/DDBJ databases">
        <title>Plant Genome Project.</title>
        <authorList>
            <person name="Zhang R.-G."/>
        </authorList>
    </citation>
    <scope>NUCLEOTIDE SEQUENCE</scope>
    <source>
        <strain evidence="1">AT1</strain>
    </source>
</reference>
<evidence type="ECO:0000313" key="2">
    <source>
        <dbReference type="Proteomes" id="UP001062846"/>
    </source>
</evidence>
<protein>
    <submittedName>
        <fullName evidence="1">Uncharacterized protein</fullName>
    </submittedName>
</protein>
<keyword evidence="2" id="KW-1185">Reference proteome</keyword>
<comment type="caution">
    <text evidence="1">The sequence shown here is derived from an EMBL/GenBank/DDBJ whole genome shotgun (WGS) entry which is preliminary data.</text>
</comment>
<dbReference type="Proteomes" id="UP001062846">
    <property type="component" value="Chromosome 8"/>
</dbReference>
<sequence>MAMMQSISNDIEMPKNLQGSILLDQTYAVPSTDSTLEFYDLDLPDSFGELLTCCILFVLLEHVYNRVSHFVQAMFLIENDNGIKAQGERWVLTVALINETNFALSEPTGFPDPYVVFTCNGRRRTSSVKLQSNGIDNHGFVEDKNSDSGPEIPNCKRAAGRRWKMKLLLEMFEAGDVQYKVMGNFCCQGDVTMAWEHVKPDVSDSSILLMQVYVRYQFESSVLPARNSCKCDIYVGVMWLKSTKFEQRIRRNIIEKFTHRLKHILELVEREILLANGSILRNELLQDVLHLWRNSFKVFSYIVTEGFVDIVPAS</sequence>
<accession>A0ACC0MSP0</accession>